<dbReference type="PANTHER" id="PTHR19384">
    <property type="entry name" value="NITRIC OXIDE SYNTHASE-RELATED"/>
    <property type="match status" value="1"/>
</dbReference>
<keyword evidence="1" id="KW-0285">Flavoprotein</keyword>
<sequence length="302" mass="34240">MQRRLLLGLVTTAIVIAAIYGYSYLTKNKIPSRCTVYYASQTGRAQGFASILTRRLVKCFNIQKEPINIEVRANTIRFHSQHFDPQDFLDPNHLVILLISTCDQGAVPDAAKAFVKWLKQSFKQRIQLPVAHAIFGLGSSEYEQFNQAAKDVGKLLLKLGSQEALPMHLGNEMVNLQEDFTSWNGKLLEFLCKQWNINVHAAQDEACLKPPPIKPKDSWRSLVPLELRYSGILEPYMQPVAIDVVTKQQWQCCDYTVIQNIQLTNDDDDGPTHCLVLHAIEPYEPAETANVLYENPPEAVRF</sequence>
<dbReference type="GeneID" id="94334830"/>
<dbReference type="PANTHER" id="PTHR19384:SF17">
    <property type="entry name" value="NADPH--CYTOCHROME P450 REDUCTASE"/>
    <property type="match status" value="1"/>
</dbReference>
<dbReference type="SUPFAM" id="SSF52218">
    <property type="entry name" value="Flavoproteins"/>
    <property type="match status" value="1"/>
</dbReference>
<dbReference type="GO" id="GO:0003958">
    <property type="term" value="F:NADPH-hemoprotein reductase activity"/>
    <property type="evidence" value="ECO:0007669"/>
    <property type="project" value="TreeGrafter"/>
</dbReference>
<dbReference type="GO" id="GO:0050660">
    <property type="term" value="F:flavin adenine dinucleotide binding"/>
    <property type="evidence" value="ECO:0007669"/>
    <property type="project" value="TreeGrafter"/>
</dbReference>
<feature type="domain" description="Flavodoxin-like" evidence="2">
    <location>
        <begin position="34"/>
        <end position="188"/>
    </location>
</feature>
<name>A0AAD9UQ65_9APIC</name>
<comment type="caution">
    <text evidence="3">The sequence shown here is derived from an EMBL/GenBank/DDBJ whole genome shotgun (WGS) entry which is preliminary data.</text>
</comment>
<dbReference type="RefSeq" id="XP_067804372.1">
    <property type="nucleotide sequence ID" value="XM_067945581.1"/>
</dbReference>
<dbReference type="GO" id="GO:0005829">
    <property type="term" value="C:cytosol"/>
    <property type="evidence" value="ECO:0007669"/>
    <property type="project" value="TreeGrafter"/>
</dbReference>
<dbReference type="Gene3D" id="3.40.50.360">
    <property type="match status" value="1"/>
</dbReference>
<dbReference type="PRINTS" id="PR00369">
    <property type="entry name" value="FLAVODOXIN"/>
</dbReference>
<evidence type="ECO:0000313" key="4">
    <source>
        <dbReference type="Proteomes" id="UP001214638"/>
    </source>
</evidence>
<dbReference type="GO" id="GO:0010181">
    <property type="term" value="F:FMN binding"/>
    <property type="evidence" value="ECO:0007669"/>
    <property type="project" value="InterPro"/>
</dbReference>
<accession>A0AAD9UQ65</accession>
<gene>
    <name evidence="3" type="ORF">BdWA1_000532</name>
</gene>
<reference evidence="3" key="1">
    <citation type="journal article" date="2023" name="Nat. Microbiol.">
        <title>Babesia duncani multi-omics identifies virulence factors and drug targets.</title>
        <authorList>
            <person name="Singh P."/>
            <person name="Lonardi S."/>
            <person name="Liang Q."/>
            <person name="Vydyam P."/>
            <person name="Khabirova E."/>
            <person name="Fang T."/>
            <person name="Gihaz S."/>
            <person name="Thekkiniath J."/>
            <person name="Munshi M."/>
            <person name="Abel S."/>
            <person name="Ciampossin L."/>
            <person name="Batugedara G."/>
            <person name="Gupta M."/>
            <person name="Lu X.M."/>
            <person name="Lenz T."/>
            <person name="Chakravarty S."/>
            <person name="Cornillot E."/>
            <person name="Hu Y."/>
            <person name="Ma W."/>
            <person name="Gonzalez L.M."/>
            <person name="Sanchez S."/>
            <person name="Estrada K."/>
            <person name="Sanchez-Flores A."/>
            <person name="Montero E."/>
            <person name="Harb O.S."/>
            <person name="Le Roch K.G."/>
            <person name="Mamoun C.B."/>
        </authorList>
    </citation>
    <scope>NUCLEOTIDE SEQUENCE</scope>
    <source>
        <strain evidence="3">WA1</strain>
    </source>
</reference>
<dbReference type="EMBL" id="JALLKP010000001">
    <property type="protein sequence ID" value="KAK2197530.1"/>
    <property type="molecule type" value="Genomic_DNA"/>
</dbReference>
<dbReference type="InterPro" id="IPR008254">
    <property type="entry name" value="Flavodoxin/NO_synth"/>
</dbReference>
<dbReference type="PROSITE" id="PS50902">
    <property type="entry name" value="FLAVODOXIN_LIKE"/>
    <property type="match status" value="1"/>
</dbReference>
<evidence type="ECO:0000259" key="2">
    <source>
        <dbReference type="PROSITE" id="PS50902"/>
    </source>
</evidence>
<dbReference type="Proteomes" id="UP001214638">
    <property type="component" value="Unassembled WGS sequence"/>
</dbReference>
<dbReference type="AlphaFoldDB" id="A0AAD9UQ65"/>
<dbReference type="Pfam" id="PF00258">
    <property type="entry name" value="Flavodoxin_1"/>
    <property type="match status" value="1"/>
</dbReference>
<dbReference type="InterPro" id="IPR029039">
    <property type="entry name" value="Flavoprotein-like_sf"/>
</dbReference>
<keyword evidence="4" id="KW-1185">Reference proteome</keyword>
<evidence type="ECO:0000256" key="1">
    <source>
        <dbReference type="ARBA" id="ARBA00022630"/>
    </source>
</evidence>
<dbReference type="KEGG" id="bdw:94334830"/>
<evidence type="ECO:0000313" key="3">
    <source>
        <dbReference type="EMBL" id="KAK2197530.1"/>
    </source>
</evidence>
<organism evidence="3 4">
    <name type="scientific">Babesia duncani</name>
    <dbReference type="NCBI Taxonomy" id="323732"/>
    <lineage>
        <taxon>Eukaryota</taxon>
        <taxon>Sar</taxon>
        <taxon>Alveolata</taxon>
        <taxon>Apicomplexa</taxon>
        <taxon>Aconoidasida</taxon>
        <taxon>Piroplasmida</taxon>
        <taxon>Babesiidae</taxon>
        <taxon>Babesia</taxon>
    </lineage>
</organism>
<protein>
    <submittedName>
        <fullName evidence="3">Bifunctional Flavodoxin-nitric oxide synthase/Flavoprotein-like superfamily/Flavodoxin-like</fullName>
    </submittedName>
</protein>
<dbReference type="InterPro" id="IPR001094">
    <property type="entry name" value="Flavdoxin-like"/>
</dbReference>
<proteinExistence type="predicted"/>